<evidence type="ECO:0000313" key="4">
    <source>
        <dbReference type="Proteomes" id="UP000305939"/>
    </source>
</evidence>
<keyword evidence="4" id="KW-1185">Reference proteome</keyword>
<dbReference type="Gene3D" id="1.10.390.10">
    <property type="entry name" value="Neutral Protease Domain 2"/>
    <property type="match status" value="1"/>
</dbReference>
<sequence length="621" mass="70720">MNKFFFMIPAIMILSCSPKFNDMADDVPVKAIVDLVNVSNDRIKVGIDPGRFSTETVVFMIPKTVPGTYSIDNYGQYTEELKAFDYNGNTLPVSQAGPNQWEISNGKELDRIEYYVNDTFDSEWEMEEPVFSPAGTNIEEGKNYFLNLHMIIGYFEGLDRQPYSITFQKPAEFVATTSLTAVESPKNNDPTRDQFYATRYFEVTDNPVMYAKPDLETFTIDDIEVTLSVYSPNNVYSALSLKREMELMMRAQKSFLGDLNTTEKYNILLYLSDISETSPKGFGALEHHTSTTVVLPETMAKEDLMESMIDVVAHEFFHIVTPLSIHSEEVHYFNYNNPEMSQHLWMYEGVTEYFAQLFQINQGLISEARFYEKIHEKISFAERYDDTMSFTTMSANILDDPYKENYANVYQKGALIGMCIDIIIREQSNGERGILDLMKALAAEYGTEQPFKDDKLFDKITALTYPEVEAFINTHVKGGEPIPYEVYLNKVGLSLTDVVVTTPSYLFKTYEIPFIDAKPTGEIFVREMPLGSFFTELGLESGDIIKSINGTEYTLENSQDMLVKSIRWKEGDAISIGIERDGELMTIEGTVAPPVIQEKRIITMETPTPEMDALREAWLKG</sequence>
<name>A0A4S3LWW7_9FLAO</name>
<dbReference type="Gene3D" id="2.60.40.3650">
    <property type="match status" value="1"/>
</dbReference>
<dbReference type="Pfam" id="PF05299">
    <property type="entry name" value="Peptidase_M61"/>
    <property type="match status" value="1"/>
</dbReference>
<dbReference type="InterPro" id="IPR007963">
    <property type="entry name" value="Peptidase_M61_catalytic"/>
</dbReference>
<evidence type="ECO:0000313" key="3">
    <source>
        <dbReference type="EMBL" id="THD65655.1"/>
    </source>
</evidence>
<reference evidence="3 4" key="1">
    <citation type="submission" date="2019-04" db="EMBL/GenBank/DDBJ databases">
        <title>Draft genome sequence of Robertkochia marina CC-AMO-30D.</title>
        <authorList>
            <person name="Hameed A."/>
            <person name="Lin S.-Y."/>
            <person name="Shahina M."/>
            <person name="Lai W.-A."/>
            <person name="Young C.-C."/>
        </authorList>
    </citation>
    <scope>NUCLEOTIDE SEQUENCE [LARGE SCALE GENOMIC DNA]</scope>
    <source>
        <strain evidence="3 4">CC-AMO-30D</strain>
    </source>
</reference>
<dbReference type="InterPro" id="IPR027268">
    <property type="entry name" value="Peptidase_M4/M1_CTD_sf"/>
</dbReference>
<dbReference type="OrthoDB" id="9778516at2"/>
<dbReference type="SUPFAM" id="SSF50156">
    <property type="entry name" value="PDZ domain-like"/>
    <property type="match status" value="1"/>
</dbReference>
<feature type="domain" description="Peptidase M61 N-terminal" evidence="2">
    <location>
        <begin position="33"/>
        <end position="212"/>
    </location>
</feature>
<accession>A0A4S3LWW7</accession>
<organism evidence="3 4">
    <name type="scientific">Robertkochia marina</name>
    <dbReference type="NCBI Taxonomy" id="1227945"/>
    <lineage>
        <taxon>Bacteria</taxon>
        <taxon>Pseudomonadati</taxon>
        <taxon>Bacteroidota</taxon>
        <taxon>Flavobacteriia</taxon>
        <taxon>Flavobacteriales</taxon>
        <taxon>Flavobacteriaceae</taxon>
        <taxon>Robertkochia</taxon>
    </lineage>
</organism>
<protein>
    <submittedName>
        <fullName evidence="3">Peptidase M61</fullName>
    </submittedName>
</protein>
<proteinExistence type="predicted"/>
<gene>
    <name evidence="3" type="ORF">E7Z59_13765</name>
</gene>
<dbReference type="PROSITE" id="PS51257">
    <property type="entry name" value="PROKAR_LIPOPROTEIN"/>
    <property type="match status" value="1"/>
</dbReference>
<evidence type="ECO:0000259" key="1">
    <source>
        <dbReference type="Pfam" id="PF05299"/>
    </source>
</evidence>
<dbReference type="InterPro" id="IPR040756">
    <property type="entry name" value="Peptidase_M61_N"/>
</dbReference>
<comment type="caution">
    <text evidence="3">The sequence shown here is derived from an EMBL/GenBank/DDBJ whole genome shotgun (WGS) entry which is preliminary data.</text>
</comment>
<dbReference type="AlphaFoldDB" id="A0A4S3LWW7"/>
<dbReference type="Gene3D" id="2.30.42.10">
    <property type="match status" value="1"/>
</dbReference>
<dbReference type="SUPFAM" id="SSF55486">
    <property type="entry name" value="Metalloproteases ('zincins'), catalytic domain"/>
    <property type="match status" value="1"/>
</dbReference>
<dbReference type="Proteomes" id="UP000305939">
    <property type="component" value="Unassembled WGS sequence"/>
</dbReference>
<dbReference type="RefSeq" id="WP_136336939.1">
    <property type="nucleotide sequence ID" value="NZ_QXMP01000002.1"/>
</dbReference>
<dbReference type="Pfam" id="PF17899">
    <property type="entry name" value="Peptidase_M61_N"/>
    <property type="match status" value="1"/>
</dbReference>
<dbReference type="EMBL" id="SSMC01000004">
    <property type="protein sequence ID" value="THD65655.1"/>
    <property type="molecule type" value="Genomic_DNA"/>
</dbReference>
<dbReference type="InterPro" id="IPR036034">
    <property type="entry name" value="PDZ_sf"/>
</dbReference>
<evidence type="ECO:0000259" key="2">
    <source>
        <dbReference type="Pfam" id="PF17899"/>
    </source>
</evidence>
<feature type="domain" description="Peptidase M61 catalytic" evidence="1">
    <location>
        <begin position="308"/>
        <end position="416"/>
    </location>
</feature>